<evidence type="ECO:0000259" key="1">
    <source>
        <dbReference type="SMART" id="SM00670"/>
    </source>
</evidence>
<sequence>MKVVIDTNVLISGIISTQSPPACIIDLWVSNKITVCVSSEIIEEYLSVLLRPKFARVGTPQERYKLVSQLVELENTLIVNPDFKLNIITDDPDDNIILECAAEAGAEVVISGDDHLLSLSAYEGIPILTPAEYLQRFF</sequence>
<accession>A0A2C6MIV0</accession>
<evidence type="ECO:0000313" key="2">
    <source>
        <dbReference type="EMBL" id="PHJ39772.1"/>
    </source>
</evidence>
<name>A0A2C6MIV0_9FIRM</name>
<evidence type="ECO:0000313" key="3">
    <source>
        <dbReference type="Proteomes" id="UP000222564"/>
    </source>
</evidence>
<reference evidence="2 3" key="1">
    <citation type="submission" date="2013-09" db="EMBL/GenBank/DDBJ databases">
        <title>Biodegradation of hydrocarbons in the deep terrestrial subsurface : characterization of a microbial consortium composed of two Desulfotomaculum species originating from a deep geological formation.</title>
        <authorList>
            <person name="Aullo T."/>
            <person name="Berlendis S."/>
            <person name="Lascourreges J.-F."/>
            <person name="Dessort D."/>
            <person name="Saint-Laurent S."/>
            <person name="Schraauwers B."/>
            <person name="Mas J."/>
            <person name="Magot M."/>
            <person name="Ranchou-Peyruse A."/>
        </authorList>
    </citation>
    <scope>NUCLEOTIDE SEQUENCE [LARGE SCALE GENOMIC DNA]</scope>
    <source>
        <strain evidence="2 3">Bs107</strain>
    </source>
</reference>
<dbReference type="PANTHER" id="PTHR34610:SF3">
    <property type="entry name" value="SSL7007 PROTEIN"/>
    <property type="match status" value="1"/>
</dbReference>
<gene>
    <name evidence="2" type="ORF">P378_01405</name>
</gene>
<dbReference type="OrthoDB" id="32918at2"/>
<dbReference type="SUPFAM" id="SSF88723">
    <property type="entry name" value="PIN domain-like"/>
    <property type="match status" value="1"/>
</dbReference>
<dbReference type="EMBL" id="AWQQ01000009">
    <property type="protein sequence ID" value="PHJ39772.1"/>
    <property type="molecule type" value="Genomic_DNA"/>
</dbReference>
<keyword evidence="3" id="KW-1185">Reference proteome</keyword>
<comment type="caution">
    <text evidence="2">The sequence shown here is derived from an EMBL/GenBank/DDBJ whole genome shotgun (WGS) entry which is preliminary data.</text>
</comment>
<protein>
    <recommendedName>
        <fullName evidence="1">PIN domain-containing protein</fullName>
    </recommendedName>
</protein>
<dbReference type="PANTHER" id="PTHR34610">
    <property type="entry name" value="SSL7007 PROTEIN"/>
    <property type="match status" value="1"/>
</dbReference>
<dbReference type="InterPro" id="IPR002850">
    <property type="entry name" value="PIN_toxin-like"/>
</dbReference>
<dbReference type="InterPro" id="IPR029060">
    <property type="entry name" value="PIN-like_dom_sf"/>
</dbReference>
<dbReference type="NCBIfam" id="TIGR00305">
    <property type="entry name" value="putative toxin-antitoxin system toxin component, PIN family"/>
    <property type="match status" value="1"/>
</dbReference>
<dbReference type="RefSeq" id="WP_099082004.1">
    <property type="nucleotide sequence ID" value="NZ_AWQQ01000009.1"/>
</dbReference>
<dbReference type="SMART" id="SM00670">
    <property type="entry name" value="PINc"/>
    <property type="match status" value="1"/>
</dbReference>
<dbReference type="AlphaFoldDB" id="A0A2C6MIV0"/>
<dbReference type="Proteomes" id="UP000222564">
    <property type="component" value="Unassembled WGS sequence"/>
</dbReference>
<dbReference type="Gene3D" id="3.40.50.1010">
    <property type="entry name" value="5'-nuclease"/>
    <property type="match status" value="1"/>
</dbReference>
<proteinExistence type="predicted"/>
<organism evidence="2 3">
    <name type="scientific">Desulforamulus profundi</name>
    <dbReference type="NCBI Taxonomy" id="1383067"/>
    <lineage>
        <taxon>Bacteria</taxon>
        <taxon>Bacillati</taxon>
        <taxon>Bacillota</taxon>
        <taxon>Clostridia</taxon>
        <taxon>Eubacteriales</taxon>
        <taxon>Peptococcaceae</taxon>
        <taxon>Desulforamulus</taxon>
    </lineage>
</organism>
<dbReference type="InterPro" id="IPR002716">
    <property type="entry name" value="PIN_dom"/>
</dbReference>
<feature type="domain" description="PIN" evidence="1">
    <location>
        <begin position="1"/>
        <end position="118"/>
    </location>
</feature>
<dbReference type="Pfam" id="PF13470">
    <property type="entry name" value="PIN_3"/>
    <property type="match status" value="1"/>
</dbReference>